<dbReference type="PANTHER" id="PTHR31875:SF25">
    <property type="entry name" value="PROTEIN DEHYDRATION-INDUCED 19 HOMOLOG 2"/>
    <property type="match status" value="1"/>
</dbReference>
<dbReference type="AlphaFoldDB" id="A0A5J5C1H2"/>
<dbReference type="Pfam" id="PF05605">
    <property type="entry name" value="zf-Di19"/>
    <property type="match status" value="1"/>
</dbReference>
<accession>A0A5J5C1H2</accession>
<dbReference type="Pfam" id="PF14571">
    <property type="entry name" value="Di19_C"/>
    <property type="match status" value="1"/>
</dbReference>
<comment type="similarity">
    <text evidence="1">Belongs to the Di19 family.</text>
</comment>
<keyword evidence="6" id="KW-1185">Reference proteome</keyword>
<evidence type="ECO:0000259" key="4">
    <source>
        <dbReference type="Pfam" id="PF14571"/>
    </source>
</evidence>
<evidence type="ECO:0000313" key="5">
    <source>
        <dbReference type="EMBL" id="KAA8549118.1"/>
    </source>
</evidence>
<dbReference type="PANTHER" id="PTHR31875">
    <property type="entry name" value="PROTEIN DEHYDRATION-INDUCED 19"/>
    <property type="match status" value="1"/>
</dbReference>
<evidence type="ECO:0000256" key="1">
    <source>
        <dbReference type="ARBA" id="ARBA00007109"/>
    </source>
</evidence>
<organism evidence="5 6">
    <name type="scientific">Nyssa sinensis</name>
    <dbReference type="NCBI Taxonomy" id="561372"/>
    <lineage>
        <taxon>Eukaryota</taxon>
        <taxon>Viridiplantae</taxon>
        <taxon>Streptophyta</taxon>
        <taxon>Embryophyta</taxon>
        <taxon>Tracheophyta</taxon>
        <taxon>Spermatophyta</taxon>
        <taxon>Magnoliopsida</taxon>
        <taxon>eudicotyledons</taxon>
        <taxon>Gunneridae</taxon>
        <taxon>Pentapetalae</taxon>
        <taxon>asterids</taxon>
        <taxon>Cornales</taxon>
        <taxon>Nyssaceae</taxon>
        <taxon>Nyssa</taxon>
    </lineage>
</organism>
<feature type="domain" description="Di19 zinc-binding" evidence="3">
    <location>
        <begin position="41"/>
        <end position="92"/>
    </location>
</feature>
<dbReference type="InterPro" id="IPR033347">
    <property type="entry name" value="Di19"/>
</dbReference>
<name>A0A5J5C1H2_9ASTE</name>
<evidence type="ECO:0000259" key="3">
    <source>
        <dbReference type="Pfam" id="PF05605"/>
    </source>
</evidence>
<reference evidence="5 6" key="1">
    <citation type="submission" date="2019-09" db="EMBL/GenBank/DDBJ databases">
        <title>A chromosome-level genome assembly of the Chinese tupelo Nyssa sinensis.</title>
        <authorList>
            <person name="Yang X."/>
            <person name="Kang M."/>
            <person name="Yang Y."/>
            <person name="Xiong H."/>
            <person name="Wang M."/>
            <person name="Zhang Z."/>
            <person name="Wang Z."/>
            <person name="Wu H."/>
            <person name="Ma T."/>
            <person name="Liu J."/>
            <person name="Xi Z."/>
        </authorList>
    </citation>
    <scope>NUCLEOTIDE SEQUENCE [LARGE SCALE GENOMIC DNA]</scope>
    <source>
        <strain evidence="5">J267</strain>
        <tissue evidence="5">Leaf</tissue>
    </source>
</reference>
<sequence>MDECAWNFELSTSSKHTTLEPLYDDHIDIEEIEEDDDLKSELICPFCSEDFDLVGLCCHIDDEHPAEAQTGVCPVCAVKVGTTMAGHIILKHETILKILHKKKLREDESHSILSLLRKELEDEHLKSLLEGSSHVVSFSNMAPDPLLSSFVYNPSPADKPEIIQPISSIEASLAEKSSDEKTLESKMQPSPLSHEDQEEKTQRCVFVQGILFSTILHDDL</sequence>
<dbReference type="OrthoDB" id="6270329at2759"/>
<evidence type="ECO:0008006" key="7">
    <source>
        <dbReference type="Google" id="ProtNLM"/>
    </source>
</evidence>
<evidence type="ECO:0000313" key="6">
    <source>
        <dbReference type="Proteomes" id="UP000325577"/>
    </source>
</evidence>
<proteinExistence type="inferred from homology"/>
<protein>
    <recommendedName>
        <fullName evidence="7">Drought induced 19 protein type zinc-binding domain-containing protein</fullName>
    </recommendedName>
</protein>
<feature type="domain" description="Di19 C-terminal" evidence="4">
    <location>
        <begin position="113"/>
        <end position="215"/>
    </location>
</feature>
<dbReference type="InterPro" id="IPR027935">
    <property type="entry name" value="Di19_C"/>
</dbReference>
<dbReference type="InterPro" id="IPR008598">
    <property type="entry name" value="Di19_Zn-bd"/>
</dbReference>
<feature type="region of interest" description="Disordered" evidence="2">
    <location>
        <begin position="175"/>
        <end position="199"/>
    </location>
</feature>
<gene>
    <name evidence="5" type="ORF">F0562_000802</name>
</gene>
<dbReference type="EMBL" id="CM018031">
    <property type="protein sequence ID" value="KAA8549118.1"/>
    <property type="molecule type" value="Genomic_DNA"/>
</dbReference>
<evidence type="ECO:0000256" key="2">
    <source>
        <dbReference type="SAM" id="MobiDB-lite"/>
    </source>
</evidence>
<dbReference type="Proteomes" id="UP000325577">
    <property type="component" value="Linkage Group LG0"/>
</dbReference>